<reference evidence="2 4" key="1">
    <citation type="submission" date="2011-10" db="EMBL/GenBank/DDBJ databases">
        <title>Metabolic and evolutionary patterns in the extreme acidophile Ferroplasma acidiphilum.</title>
        <authorList>
            <person name="Golyshina O.V."/>
            <person name="Kozyavkin S.A."/>
            <person name="Tatusov R.L."/>
            <person name="Slesarev A.I."/>
            <person name="Golyshin P.N."/>
        </authorList>
    </citation>
    <scope>NUCLEOTIDE SEQUENCE [LARGE SCALE GENOMIC DNA]</scope>
    <source>
        <strain evidence="2">Berkeley</strain>
        <strain evidence="4">Y</strain>
    </source>
</reference>
<dbReference type="Proteomes" id="UP000192050">
    <property type="component" value="Chromosome"/>
</dbReference>
<feature type="transmembrane region" description="Helical" evidence="1">
    <location>
        <begin position="80"/>
        <end position="103"/>
    </location>
</feature>
<keyword evidence="4" id="KW-1185">Reference proteome</keyword>
<evidence type="ECO:0000313" key="4">
    <source>
        <dbReference type="Proteomes" id="UP000192050"/>
    </source>
</evidence>
<feature type="transmembrane region" description="Helical" evidence="1">
    <location>
        <begin position="49"/>
        <end position="68"/>
    </location>
</feature>
<gene>
    <name evidence="2" type="ORF">FAD_0611</name>
    <name evidence="3" type="ORF">HLB00_09665</name>
</gene>
<dbReference type="EMBL" id="CP015363">
    <property type="protein sequence ID" value="ARD84522.1"/>
    <property type="molecule type" value="Genomic_DNA"/>
</dbReference>
<evidence type="ECO:0000313" key="5">
    <source>
        <dbReference type="Proteomes" id="UP000546917"/>
    </source>
</evidence>
<dbReference type="EMBL" id="JABGBP010000431">
    <property type="protein sequence ID" value="NOL61084.1"/>
    <property type="molecule type" value="Genomic_DNA"/>
</dbReference>
<accession>A0A1V0N2Z2</accession>
<evidence type="ECO:0000313" key="3">
    <source>
        <dbReference type="EMBL" id="NOL61084.1"/>
    </source>
</evidence>
<keyword evidence="1" id="KW-0472">Membrane</keyword>
<feature type="transmembrane region" description="Helical" evidence="1">
    <location>
        <begin position="12"/>
        <end position="37"/>
    </location>
</feature>
<proteinExistence type="predicted"/>
<reference evidence="3 5" key="2">
    <citation type="submission" date="2020-05" db="EMBL/GenBank/DDBJ databases">
        <authorList>
            <person name="Zhang R."/>
        </authorList>
    </citation>
    <scope>NUCLEOTIDE SEQUENCE [LARGE SCALE GENOMIC DNA]</scope>
    <source>
        <strain evidence="3 5">DSM 28986</strain>
    </source>
</reference>
<dbReference type="RefSeq" id="WP_009887669.1">
    <property type="nucleotide sequence ID" value="NZ_CP015363.1"/>
</dbReference>
<dbReference type="STRING" id="74969.FAD_0611"/>
<name>A0A1V0N2Z2_9ARCH</name>
<protein>
    <submittedName>
        <fullName evidence="2">Uncharacterized protein</fullName>
    </submittedName>
</protein>
<dbReference type="Proteomes" id="UP000546917">
    <property type="component" value="Unassembled WGS sequence"/>
</dbReference>
<evidence type="ECO:0000313" key="2">
    <source>
        <dbReference type="EMBL" id="ARD84522.1"/>
    </source>
</evidence>
<dbReference type="AlphaFoldDB" id="A0A1V0N2Z2"/>
<sequence>MDIKKYIRLKNDIETVIGIIIGFVFGAKFVAFLYPYLLHYSTAGITISQSVYAPIIALVTGIILFFGIRTLAYLISSMFLGAGIGIALFEFTGFNMLSTLILISHAMLTMLV</sequence>
<evidence type="ECO:0000256" key="1">
    <source>
        <dbReference type="SAM" id="Phobius"/>
    </source>
</evidence>
<keyword evidence="1" id="KW-1133">Transmembrane helix</keyword>
<organism evidence="2 4">
    <name type="scientific">Ferroplasma acidiphilum</name>
    <dbReference type="NCBI Taxonomy" id="74969"/>
    <lineage>
        <taxon>Archaea</taxon>
        <taxon>Methanobacteriati</taxon>
        <taxon>Thermoplasmatota</taxon>
        <taxon>Thermoplasmata</taxon>
        <taxon>Thermoplasmatales</taxon>
        <taxon>Ferroplasmaceae</taxon>
        <taxon>Ferroplasma</taxon>
    </lineage>
</organism>
<keyword evidence="1" id="KW-0812">Transmembrane</keyword>
<dbReference type="KEGG" id="fai:FAD_0611"/>
<dbReference type="GeneID" id="16025818"/>